<dbReference type="Gene3D" id="3.55.40.10">
    <property type="entry name" value="minor pseudopilin epsh domain"/>
    <property type="match status" value="1"/>
</dbReference>
<evidence type="ECO:0000256" key="8">
    <source>
        <dbReference type="ARBA" id="ARBA00023136"/>
    </source>
</evidence>
<feature type="domain" description="General secretion pathway GspH" evidence="12">
    <location>
        <begin position="43"/>
        <end position="165"/>
    </location>
</feature>
<dbReference type="RefSeq" id="WP_015047086.1">
    <property type="nucleotide sequence ID" value="NC_018868.3"/>
</dbReference>
<dbReference type="eggNOG" id="COG4970">
    <property type="taxonomic scope" value="Bacteria"/>
</dbReference>
<gene>
    <name evidence="13" type="ordered locus">M5M_08660</name>
</gene>
<sequence length="177" mass="18728">MKKYSGFTVIELMVVVLIASVLLGVGIPSLTNFINERSLVADVSRLTTALSFARSESITRAANVSICPSSDGESCAAGQWVSGWILFRDRNGNMTPELGTKNCTDTEDCILRADKGLATNTSVTVDASAFGFNAQGERIAASATRVTLCHPNAKRVHQAVLAASGAMSITVREDTCP</sequence>
<name>K4KIR7_SIMAS</name>
<evidence type="ECO:0000313" key="13">
    <source>
        <dbReference type="EMBL" id="AFU98921.1"/>
    </source>
</evidence>
<evidence type="ECO:0000259" key="12">
    <source>
        <dbReference type="Pfam" id="PF12019"/>
    </source>
</evidence>
<evidence type="ECO:0000256" key="4">
    <source>
        <dbReference type="ARBA" id="ARBA00022481"/>
    </source>
</evidence>
<evidence type="ECO:0000313" key="14">
    <source>
        <dbReference type="Proteomes" id="UP000000466"/>
    </source>
</evidence>
<dbReference type="SUPFAM" id="SSF54523">
    <property type="entry name" value="Pili subunits"/>
    <property type="match status" value="1"/>
</dbReference>
<dbReference type="KEGG" id="saga:M5M_08660"/>
<dbReference type="GO" id="GO:0015628">
    <property type="term" value="P:protein secretion by the type II secretion system"/>
    <property type="evidence" value="ECO:0007669"/>
    <property type="project" value="InterPro"/>
</dbReference>
<evidence type="ECO:0000256" key="5">
    <source>
        <dbReference type="ARBA" id="ARBA00022519"/>
    </source>
</evidence>
<comment type="similarity">
    <text evidence="9">Belongs to the GSP H family.</text>
</comment>
<keyword evidence="6 11" id="KW-0812">Transmembrane</keyword>
<evidence type="ECO:0000256" key="2">
    <source>
        <dbReference type="ARBA" id="ARBA00021549"/>
    </source>
</evidence>
<dbReference type="AlphaFoldDB" id="K4KIR7"/>
<protein>
    <recommendedName>
        <fullName evidence="2">Type II secretion system protein H</fullName>
    </recommendedName>
    <alternativeName>
        <fullName evidence="10">General secretion pathway protein H</fullName>
    </alternativeName>
</protein>
<evidence type="ECO:0000256" key="3">
    <source>
        <dbReference type="ARBA" id="ARBA00022475"/>
    </source>
</evidence>
<dbReference type="OrthoDB" id="6039229at2"/>
<dbReference type="InterPro" id="IPR022346">
    <property type="entry name" value="T2SS_GspH"/>
</dbReference>
<keyword evidence="5" id="KW-0997">Cell inner membrane</keyword>
<dbReference type="HOGENOM" id="CLU_084761_1_2_6"/>
<evidence type="ECO:0000256" key="6">
    <source>
        <dbReference type="ARBA" id="ARBA00022692"/>
    </source>
</evidence>
<evidence type="ECO:0000256" key="10">
    <source>
        <dbReference type="ARBA" id="ARBA00030775"/>
    </source>
</evidence>
<dbReference type="Pfam" id="PF07963">
    <property type="entry name" value="N_methyl"/>
    <property type="match status" value="1"/>
</dbReference>
<keyword evidence="3" id="KW-1003">Cell membrane</keyword>
<dbReference type="InterPro" id="IPR045584">
    <property type="entry name" value="Pilin-like"/>
</dbReference>
<dbReference type="InterPro" id="IPR012902">
    <property type="entry name" value="N_methyl_site"/>
</dbReference>
<evidence type="ECO:0000256" key="9">
    <source>
        <dbReference type="ARBA" id="ARBA00025772"/>
    </source>
</evidence>
<dbReference type="STRING" id="1117647.M5M_08660"/>
<keyword evidence="4" id="KW-0488">Methylation</keyword>
<evidence type="ECO:0000256" key="11">
    <source>
        <dbReference type="SAM" id="Phobius"/>
    </source>
</evidence>
<dbReference type="GO" id="GO:0005886">
    <property type="term" value="C:plasma membrane"/>
    <property type="evidence" value="ECO:0007669"/>
    <property type="project" value="UniProtKB-SubCell"/>
</dbReference>
<feature type="transmembrane region" description="Helical" evidence="11">
    <location>
        <begin position="12"/>
        <end position="30"/>
    </location>
</feature>
<dbReference type="NCBIfam" id="TIGR02532">
    <property type="entry name" value="IV_pilin_GFxxxE"/>
    <property type="match status" value="1"/>
</dbReference>
<reference evidence="13 14" key="1">
    <citation type="journal article" date="2013" name="Genome Announc.">
        <title>Complete genome sequence of Simiduia agarivorans SA1(T), a marine bacterium able to degrade a variety of polysaccharides.</title>
        <authorList>
            <person name="Lin S.Y."/>
            <person name="Shieh W.Y."/>
            <person name="Chen J.S."/>
            <person name="Tang S.L."/>
        </authorList>
    </citation>
    <scope>NUCLEOTIDE SEQUENCE [LARGE SCALE GENOMIC DNA]</scope>
    <source>
        <strain evidence="14">DSM 21679 / JCM 13881 / BCRC 17597 / SA1</strain>
    </source>
</reference>
<dbReference type="Proteomes" id="UP000000466">
    <property type="component" value="Chromosome"/>
</dbReference>
<organism evidence="13 14">
    <name type="scientific">Simiduia agarivorans (strain DSM 21679 / JCM 13881 / BCRC 17597 / SA1)</name>
    <dbReference type="NCBI Taxonomy" id="1117647"/>
    <lineage>
        <taxon>Bacteria</taxon>
        <taxon>Pseudomonadati</taxon>
        <taxon>Pseudomonadota</taxon>
        <taxon>Gammaproteobacteria</taxon>
        <taxon>Cellvibrionales</taxon>
        <taxon>Cellvibrionaceae</taxon>
        <taxon>Simiduia</taxon>
    </lineage>
</organism>
<proteinExistence type="inferred from homology"/>
<keyword evidence="14" id="KW-1185">Reference proteome</keyword>
<keyword evidence="8 11" id="KW-0472">Membrane</keyword>
<accession>K4KIR7</accession>
<keyword evidence="7 11" id="KW-1133">Transmembrane helix</keyword>
<dbReference type="EMBL" id="CP003746">
    <property type="protein sequence ID" value="AFU98921.1"/>
    <property type="molecule type" value="Genomic_DNA"/>
</dbReference>
<dbReference type="Pfam" id="PF12019">
    <property type="entry name" value="GspH"/>
    <property type="match status" value="1"/>
</dbReference>
<dbReference type="GO" id="GO:0015627">
    <property type="term" value="C:type II protein secretion system complex"/>
    <property type="evidence" value="ECO:0007669"/>
    <property type="project" value="InterPro"/>
</dbReference>
<evidence type="ECO:0000256" key="1">
    <source>
        <dbReference type="ARBA" id="ARBA00004377"/>
    </source>
</evidence>
<evidence type="ECO:0000256" key="7">
    <source>
        <dbReference type="ARBA" id="ARBA00022989"/>
    </source>
</evidence>
<comment type="subcellular location">
    <subcellularLocation>
        <location evidence="1">Cell inner membrane</location>
        <topology evidence="1">Single-pass membrane protein</topology>
    </subcellularLocation>
</comment>